<evidence type="ECO:0000313" key="4">
    <source>
        <dbReference type="Proteomes" id="UP001144280"/>
    </source>
</evidence>
<evidence type="ECO:0000313" key="3">
    <source>
        <dbReference type="EMBL" id="GLH96027.1"/>
    </source>
</evidence>
<dbReference type="EMBL" id="BSDI01000005">
    <property type="protein sequence ID" value="GLH96027.1"/>
    <property type="molecule type" value="Genomic_DNA"/>
</dbReference>
<evidence type="ECO:0000256" key="1">
    <source>
        <dbReference type="SAM" id="Phobius"/>
    </source>
</evidence>
<dbReference type="RefSeq" id="WP_281893153.1">
    <property type="nucleotide sequence ID" value="NZ_BSDI01000005.1"/>
</dbReference>
<reference evidence="3" key="1">
    <citation type="submission" date="2022-12" db="EMBL/GenBank/DDBJ databases">
        <title>New Phytohabitans aurantiacus sp. RD004123 nov., an actinomycete isolated from soil.</title>
        <authorList>
            <person name="Triningsih D.W."/>
            <person name="Harunari E."/>
            <person name="Igarashi Y."/>
        </authorList>
    </citation>
    <scope>NUCLEOTIDE SEQUENCE</scope>
    <source>
        <strain evidence="3">RD004123</strain>
    </source>
</reference>
<gene>
    <name evidence="3" type="ORF">Pa4123_13000</name>
</gene>
<organism evidence="3 4">
    <name type="scientific">Phytohabitans aurantiacus</name>
    <dbReference type="NCBI Taxonomy" id="3016789"/>
    <lineage>
        <taxon>Bacteria</taxon>
        <taxon>Bacillati</taxon>
        <taxon>Actinomycetota</taxon>
        <taxon>Actinomycetes</taxon>
        <taxon>Micromonosporales</taxon>
        <taxon>Micromonosporaceae</taxon>
    </lineage>
</organism>
<comment type="caution">
    <text evidence="3">The sequence shown here is derived from an EMBL/GenBank/DDBJ whole genome shotgun (WGS) entry which is preliminary data.</text>
</comment>
<dbReference type="Proteomes" id="UP001144280">
    <property type="component" value="Unassembled WGS sequence"/>
</dbReference>
<accession>A0ABQ5QQ77</accession>
<keyword evidence="1" id="KW-1133">Transmembrane helix</keyword>
<keyword evidence="1" id="KW-0472">Membrane</keyword>
<evidence type="ECO:0000259" key="2">
    <source>
        <dbReference type="PROSITE" id="PS50234"/>
    </source>
</evidence>
<dbReference type="InterPro" id="IPR002035">
    <property type="entry name" value="VWF_A"/>
</dbReference>
<dbReference type="SUPFAM" id="SSF53300">
    <property type="entry name" value="vWA-like"/>
    <property type="match status" value="1"/>
</dbReference>
<name>A0ABQ5QQ77_9ACTN</name>
<dbReference type="InterPro" id="IPR036465">
    <property type="entry name" value="vWFA_dom_sf"/>
</dbReference>
<feature type="transmembrane region" description="Helical" evidence="1">
    <location>
        <begin position="26"/>
        <end position="49"/>
    </location>
</feature>
<dbReference type="Pfam" id="PF13531">
    <property type="entry name" value="SBP_bac_11"/>
    <property type="match status" value="1"/>
</dbReference>
<protein>
    <recommendedName>
        <fullName evidence="2">VWFA domain-containing protein</fullName>
    </recommendedName>
</protein>
<dbReference type="SMART" id="SM00327">
    <property type="entry name" value="VWA"/>
    <property type="match status" value="1"/>
</dbReference>
<keyword evidence="1" id="KW-0812">Transmembrane</keyword>
<dbReference type="PROSITE" id="PS50234">
    <property type="entry name" value="VWFA"/>
    <property type="match status" value="1"/>
</dbReference>
<dbReference type="Pfam" id="PF00092">
    <property type="entry name" value="VWA"/>
    <property type="match status" value="1"/>
</dbReference>
<proteinExistence type="predicted"/>
<dbReference type="Gene3D" id="3.40.50.410">
    <property type="entry name" value="von Willebrand factor, type A domain"/>
    <property type="match status" value="1"/>
</dbReference>
<sequence>MTRSNEYHAAHRAIVVIRPVRLSPRLVVVGVVLAAIVLGWVGAGFANIIGDDCDEPVSVEVAAAPSIAPAVSRMAAGVPPDTGGGCFRLTVTGTGSADVVARLAAPDGAIPHAWIPESTWWLRRAGSAAGAGRGVPATGTTVASSPVVLAVTGQVAAEFVPPGPPLGWQALLDPDEDARPLGLPDPTGDPVGLSGVLEIRRIAGQSDSPGPDNAEMLRRLSRIAAPAGADLLSRVGGDAPDSLQGAVVSEQEALGYNARGDAEPLVPVYPDLSTPGLDHPFVVLPGAGDVPRAVAERLRSALVDDGAGALAAVGLRTAAGTPVRDGTAVVAPAPLPSSATVDTALRGWAGVNLSARLLNVIDVSGSMAGRAGRGQTRLSATVAAGGRLIGLLRDTTEVSVWRFASELDGERDHQEVLPLVPLRERRGDVFAALAGLRTVPGARTGLNDTTLAAYRQARGVWKAGRLNLVLIATDGRDNDPNGVGLGEVMSKLAALQDPQRPLPLIFFGIGPDVDAQALQAMSAATGGRTFLSPDGNGVEDLFFQALDFLVQQWPQ</sequence>
<keyword evidence="4" id="KW-1185">Reference proteome</keyword>
<feature type="domain" description="VWFA" evidence="2">
    <location>
        <begin position="356"/>
        <end position="546"/>
    </location>
</feature>